<dbReference type="EMBL" id="JAQQWK010000006">
    <property type="protein sequence ID" value="KAK8040150.1"/>
    <property type="molecule type" value="Genomic_DNA"/>
</dbReference>
<name>A0ABR1T0Q2_9PEZI</name>
<dbReference type="PANTHER" id="PTHR39596">
    <property type="match status" value="1"/>
</dbReference>
<evidence type="ECO:0000313" key="2">
    <source>
        <dbReference type="Proteomes" id="UP001444661"/>
    </source>
</evidence>
<keyword evidence="2" id="KW-1185">Reference proteome</keyword>
<dbReference type="Proteomes" id="UP001444661">
    <property type="component" value="Unassembled WGS sequence"/>
</dbReference>
<evidence type="ECO:0000313" key="1">
    <source>
        <dbReference type="EMBL" id="KAK8040150.1"/>
    </source>
</evidence>
<protein>
    <submittedName>
        <fullName evidence="1">Het domain-containing protein</fullName>
    </submittedName>
</protein>
<reference evidence="1 2" key="1">
    <citation type="submission" date="2023-01" db="EMBL/GenBank/DDBJ databases">
        <title>Analysis of 21 Apiospora genomes using comparative genomics revels a genus with tremendous synthesis potential of carbohydrate active enzymes and secondary metabolites.</title>
        <authorList>
            <person name="Sorensen T."/>
        </authorList>
    </citation>
    <scope>NUCLEOTIDE SEQUENCE [LARGE SCALE GENOMIC DNA]</scope>
    <source>
        <strain evidence="1 2">CBS 33761</strain>
    </source>
</reference>
<accession>A0ABR1T0Q2</accession>
<organism evidence="1 2">
    <name type="scientific">Apiospora rasikravindrae</name>
    <dbReference type="NCBI Taxonomy" id="990691"/>
    <lineage>
        <taxon>Eukaryota</taxon>
        <taxon>Fungi</taxon>
        <taxon>Dikarya</taxon>
        <taxon>Ascomycota</taxon>
        <taxon>Pezizomycotina</taxon>
        <taxon>Sordariomycetes</taxon>
        <taxon>Xylariomycetidae</taxon>
        <taxon>Amphisphaeriales</taxon>
        <taxon>Apiosporaceae</taxon>
        <taxon>Apiospora</taxon>
    </lineage>
</organism>
<comment type="caution">
    <text evidence="1">The sequence shown here is derived from an EMBL/GenBank/DDBJ whole genome shotgun (WGS) entry which is preliminary data.</text>
</comment>
<gene>
    <name evidence="1" type="ORF">PG993_008561</name>
</gene>
<dbReference type="PANTHER" id="PTHR39596:SF2">
    <property type="entry name" value="HET DOMAIN PROTEIN (AFU_ORTHOLOGUE AFUA_1G17550)-RELATED"/>
    <property type="match status" value="1"/>
</dbReference>
<sequence>MDHLPLPHYPTSISIAPVPLLATVAYDGKDFRAYPARNGWTITGSHASLSIKHNGLDVSTSEAGSMLQTWLFFGLLSAVTGEPCDIQTFTRVDALGAKELTTESLGSLVSRWSEKLISEEWSIYADNLSTWKESAYEHILLARKTTLRVNSTERYADLNLVCMSIAVLGEYLVQALKDIFLKRALSAPINQSWRVPMFSDCGAPLLASMLDKGWCPYKLAGLDAGKVMSIGKLWFFAHMTPPNAGLDHKGLCSPSSCDFMEVKKSTYAIAHEEAGCSCALKGPDPRGLAYALETGSIPILRVQEGATPLLYAEPYTEGMEYVAISHVWADGHGNPDDNTSPCCFLNSLTRRLRLRPLTAHAGPVRFWLDTLCVPRQPRGLKKLALSRLKEPYQLASQVLVMDSYLSGLVSTSMSTIEIVARVEASGWSQRLWTFKEGRLSGERIWFQFQDRAVKLYDLVQNEWRETFCRIPSLASHSVDLDILGSYNSSALWDDSGVTQVTKQVPYVRHSLSTRSTSHMEDEAICLVNIMGLPIEPILGLPDDLEGEILGNERMKEFWSLLETIPAGMALSMATRKLSMPGYRWAPASLMGDSQVRRWGGPQGLFEMNTAKSSDAGLIVELFARPICSLKTSLIQTREACQQSKHILFRLFREHNGGMGSFMLRDEVGQWYRCLLGKDWHQEPAPVDTTKQATILLGRAGGMSHIGTSPGQIYGSVWDEEAILATHDHHINEDGPTQVKAHRHVWLSKIAEYEAGLWERLWNLKETLSEQLQLQKLPNNGSLTQILDQHIHDYVREDPGLLELGKCVNALHNEDTSDEAVLKEFLQVIWRFTMLTPWCGTTSSSIERSWCIS</sequence>
<proteinExistence type="predicted"/>